<dbReference type="AlphaFoldDB" id="A0AAQ3U7Q2"/>
<evidence type="ECO:0000313" key="1">
    <source>
        <dbReference type="EMBL" id="WVZ86805.1"/>
    </source>
</evidence>
<keyword evidence="2" id="KW-1185">Reference proteome</keyword>
<dbReference type="EMBL" id="CP144751">
    <property type="protein sequence ID" value="WVZ86805.1"/>
    <property type="molecule type" value="Genomic_DNA"/>
</dbReference>
<organism evidence="1 2">
    <name type="scientific">Paspalum notatum var. saurae</name>
    <dbReference type="NCBI Taxonomy" id="547442"/>
    <lineage>
        <taxon>Eukaryota</taxon>
        <taxon>Viridiplantae</taxon>
        <taxon>Streptophyta</taxon>
        <taxon>Embryophyta</taxon>
        <taxon>Tracheophyta</taxon>
        <taxon>Spermatophyta</taxon>
        <taxon>Magnoliopsida</taxon>
        <taxon>Liliopsida</taxon>
        <taxon>Poales</taxon>
        <taxon>Poaceae</taxon>
        <taxon>PACMAD clade</taxon>
        <taxon>Panicoideae</taxon>
        <taxon>Andropogonodae</taxon>
        <taxon>Paspaleae</taxon>
        <taxon>Paspalinae</taxon>
        <taxon>Paspalum</taxon>
    </lineage>
</organism>
<evidence type="ECO:0000313" key="2">
    <source>
        <dbReference type="Proteomes" id="UP001341281"/>
    </source>
</evidence>
<gene>
    <name evidence="1" type="ORF">U9M48_033533</name>
</gene>
<protein>
    <submittedName>
        <fullName evidence="1">Uncharacterized protein</fullName>
    </submittedName>
</protein>
<dbReference type="Proteomes" id="UP001341281">
    <property type="component" value="Chromosome 07"/>
</dbReference>
<name>A0AAQ3U7Q2_PASNO</name>
<proteinExistence type="predicted"/>
<reference evidence="1 2" key="1">
    <citation type="submission" date="2024-02" db="EMBL/GenBank/DDBJ databases">
        <title>High-quality chromosome-scale genome assembly of Pensacola bahiagrass (Paspalum notatum Flugge var. saurae).</title>
        <authorList>
            <person name="Vega J.M."/>
            <person name="Podio M."/>
            <person name="Orjuela J."/>
            <person name="Siena L.A."/>
            <person name="Pessino S.C."/>
            <person name="Combes M.C."/>
            <person name="Mariac C."/>
            <person name="Albertini E."/>
            <person name="Pupilli F."/>
            <person name="Ortiz J.P.A."/>
            <person name="Leblanc O."/>
        </authorList>
    </citation>
    <scope>NUCLEOTIDE SEQUENCE [LARGE SCALE GENOMIC DNA]</scope>
    <source>
        <strain evidence="1">R1</strain>
        <tissue evidence="1">Leaf</tissue>
    </source>
</reference>
<sequence>MARFNACVAFNPSSSFDLPFPWTKMIQTFLIAISPRGEDEDLPAVLLVLLMELDIMNEST</sequence>
<accession>A0AAQ3U7Q2</accession>